<dbReference type="RefSeq" id="WP_006712143.1">
    <property type="nucleotide sequence ID" value="NZ_AFWF01000134.1"/>
</dbReference>
<sequence length="440" mass="49618">MPLIENKIISPSPKENLGRLSEIIPSILAKDINVVKNTSISPNSKNRGFIVRDFDHPNGLSQQEYLPRIKQFESYVPYGIIANSCVVYAKTGEAQGFNHLGLDMKPYTTEVSKERRSLAASELGGIVLRNQIFTEKAVEKISNGIERYLQAHFKQEPNKTLNAVVKGIGHYFFTNGRLSFGRISEQSLEDLSDLFIWNSILGALKHGTLEQKMSIHDAIGRKVLPALGGEILDRYKALEKTVRQDWFDQERIRGRVKNKNVVEPSFTVGITNNDNVTIVGKLYKSRNRGVDIFKRDIFRQSHSEANKFFDDMDDLNLLFGSGISGTTGSLLQAAEAFGPLEDIEEKKQYMLAIVAYLVGGGMHSFHEVMVVGKKVSIPYDAGSYVKSLPESFKNSAEFSQWNHIYYDISELGATHWRFNEGRLPSHLELVKIDRDSNHMN</sequence>
<reference evidence="1 2" key="1">
    <citation type="journal article" date="2012" name="Int. J. Syst. Evol. Microbiol.">
        <title>Vibrio caribbeanicus sp. nov., isolated from the marine sponge Scleritoderma cyanea.</title>
        <authorList>
            <person name="Hoffmann M."/>
            <person name="Monday S.R."/>
            <person name="Allard M.W."/>
            <person name="Strain E.A."/>
            <person name="Whittaker P."/>
            <person name="Naum M."/>
            <person name="McCarthy P.J."/>
            <person name="Lopez J.V."/>
            <person name="Fischer M."/>
            <person name="Brown E.W."/>
        </authorList>
    </citation>
    <scope>NUCLEOTIDE SEQUENCE [LARGE SCALE GENOMIC DNA]</scope>
    <source>
        <strain evidence="1 2">ATCC 700023</strain>
    </source>
</reference>
<organism evidence="1 2">
    <name type="scientific">Vibrio ichthyoenteri ATCC 700023</name>
    <dbReference type="NCBI Taxonomy" id="870968"/>
    <lineage>
        <taxon>Bacteria</taxon>
        <taxon>Pseudomonadati</taxon>
        <taxon>Pseudomonadota</taxon>
        <taxon>Gammaproteobacteria</taxon>
        <taxon>Vibrionales</taxon>
        <taxon>Vibrionaceae</taxon>
        <taxon>Vibrio</taxon>
    </lineage>
</organism>
<evidence type="ECO:0000313" key="1">
    <source>
        <dbReference type="EMBL" id="EGU40221.1"/>
    </source>
</evidence>
<protein>
    <submittedName>
        <fullName evidence="1">Uncharacterized protein</fullName>
    </submittedName>
</protein>
<dbReference type="EMBL" id="AFWF01000134">
    <property type="protein sequence ID" value="EGU40221.1"/>
    <property type="molecule type" value="Genomic_DNA"/>
</dbReference>
<dbReference type="AlphaFoldDB" id="F9S230"/>
<proteinExistence type="predicted"/>
<name>F9S230_9VIBR</name>
<comment type="caution">
    <text evidence="1">The sequence shown here is derived from an EMBL/GenBank/DDBJ whole genome shotgun (WGS) entry which is preliminary data.</text>
</comment>
<keyword evidence="2" id="KW-1185">Reference proteome</keyword>
<gene>
    <name evidence="1" type="ORF">VII00023_00895</name>
</gene>
<dbReference type="Proteomes" id="UP000004605">
    <property type="component" value="Unassembled WGS sequence"/>
</dbReference>
<dbReference type="OrthoDB" id="5651231at2"/>
<evidence type="ECO:0000313" key="2">
    <source>
        <dbReference type="Proteomes" id="UP000004605"/>
    </source>
</evidence>
<accession>F9S230</accession>